<comment type="caution">
    <text evidence="1">The sequence shown here is derived from an EMBL/GenBank/DDBJ whole genome shotgun (WGS) entry which is preliminary data.</text>
</comment>
<evidence type="ECO:0000313" key="1">
    <source>
        <dbReference type="EMBL" id="VEL13316.1"/>
    </source>
</evidence>
<evidence type="ECO:0000313" key="2">
    <source>
        <dbReference type="Proteomes" id="UP000784294"/>
    </source>
</evidence>
<dbReference type="Proteomes" id="UP000784294">
    <property type="component" value="Unassembled WGS sequence"/>
</dbReference>
<dbReference type="EMBL" id="CAAALY010017417">
    <property type="protein sequence ID" value="VEL13316.1"/>
    <property type="molecule type" value="Genomic_DNA"/>
</dbReference>
<dbReference type="AlphaFoldDB" id="A0A3S5B4Y1"/>
<reference evidence="1" key="1">
    <citation type="submission" date="2018-11" db="EMBL/GenBank/DDBJ databases">
        <authorList>
            <consortium name="Pathogen Informatics"/>
        </authorList>
    </citation>
    <scope>NUCLEOTIDE SEQUENCE</scope>
</reference>
<organism evidence="1 2">
    <name type="scientific">Protopolystoma xenopodis</name>
    <dbReference type="NCBI Taxonomy" id="117903"/>
    <lineage>
        <taxon>Eukaryota</taxon>
        <taxon>Metazoa</taxon>
        <taxon>Spiralia</taxon>
        <taxon>Lophotrochozoa</taxon>
        <taxon>Platyhelminthes</taxon>
        <taxon>Monogenea</taxon>
        <taxon>Polyopisthocotylea</taxon>
        <taxon>Polystomatidea</taxon>
        <taxon>Polystomatidae</taxon>
        <taxon>Protopolystoma</taxon>
    </lineage>
</organism>
<proteinExistence type="predicted"/>
<sequence length="93" mass="9980">MVMTLVIAWLNRQLSETQLTAVQARYQTSVTTPGGFVFSSGEARRSMGQLVGQPISTLSSFPTPISNSLSANQAIGRTERWQSAVTAVSGKSF</sequence>
<keyword evidence="2" id="KW-1185">Reference proteome</keyword>
<protein>
    <submittedName>
        <fullName evidence="1">Uncharacterized protein</fullName>
    </submittedName>
</protein>
<accession>A0A3S5B4Y1</accession>
<gene>
    <name evidence="1" type="ORF">PXEA_LOCUS6756</name>
</gene>
<name>A0A3S5B4Y1_9PLAT</name>